<dbReference type="PANTHER" id="PTHR43042:SF3">
    <property type="entry name" value="RIBOSOMAL RNA LARGE SUBUNIT METHYLTRANSFERASE YWBD-RELATED"/>
    <property type="match status" value="1"/>
</dbReference>
<dbReference type="GO" id="GO:0008168">
    <property type="term" value="F:methyltransferase activity"/>
    <property type="evidence" value="ECO:0007669"/>
    <property type="project" value="UniProtKB-KW"/>
</dbReference>
<gene>
    <name evidence="7" type="ORF">PHATRDRAFT_46093</name>
</gene>
<evidence type="ECO:0000256" key="3">
    <source>
        <dbReference type="ARBA" id="ARBA00022691"/>
    </source>
</evidence>
<dbReference type="PANTHER" id="PTHR43042">
    <property type="entry name" value="SAM-DEPENDENT METHYLTRANSFERASE"/>
    <property type="match status" value="1"/>
</dbReference>
<keyword evidence="3" id="KW-0949">S-adenosyl-L-methionine</keyword>
<feature type="domain" description="S-adenosylmethionine-dependent methyltransferase" evidence="6">
    <location>
        <begin position="616"/>
        <end position="789"/>
    </location>
</feature>
<feature type="chain" id="PRO_5002852870" description="S-adenosylmethionine-dependent methyltransferase domain-containing protein" evidence="5">
    <location>
        <begin position="24"/>
        <end position="839"/>
    </location>
</feature>
<feature type="region of interest" description="Disordered" evidence="4">
    <location>
        <begin position="204"/>
        <end position="234"/>
    </location>
</feature>
<dbReference type="STRING" id="556484.B7G017"/>
<dbReference type="RefSeq" id="XP_002180602.1">
    <property type="nucleotide sequence ID" value="XM_002180566.1"/>
</dbReference>
<sequence length="839" mass="93039">MKRGSRCVQASLLALGFVALSDGFSMASKLPTSRRTFEPFAALRAGTEGGGKRKQITIKELQEKMLKSPSKYSAMGTEPSRKKKATRRTRRRVESPKQQYLYASQRSAKQQAVAPAKKDIGKEEGENENENETVFTVDTRNPLLQAKEFGMVPATQHCDPLVDGLKPRLVGQIRISEEAGSGSFAYLVEKPAGWSILGSQASKSKKTTAKGTVTDTEESMPAVQEQRRRKTKTQVKLVDEDGNIDILEYSEEDILALLTPEELEEMKEDLGTDFQAPARSKRLAADLIMPPKDDDPDSSVRSHIKDEHRDLDEETLSNLRRIEGRKQRASEIATFAEAARPSVITWLKDVKAGEGVPIRGGNFWTAIAGACEVDDSGLVLLCPKANTERIFVEYAEYVTVVGNGGHLVPRSKENRNAASSSNDVIKFEIVSKVRKGRGDDAIQTVRVLIPDKTSTCSSIVELCQKQFQDGIRGDPAGNPFDRRARRRLIHCESMSVSSLVFDETCEVETDMFPDDIAVLADRRNHLEYTTGSFLGRASLQQNEMTNAYREVNGAADGFPGWTVDRYDKWLLVQHDPKEPRGPLPSIHDGNTLGIYYIESSPDRSSMGASTNARARLLEGKPAPEFFPIVENGVKYVVNLDRDLSTGIFLDQRPQRAWLSRNCCVDTQVLNCFAHTGAFSVAAASTGASTVSIDLSKKWLDRLSTHLEANDIEFDERHDAIYGDCFDWLSRLAKRGEKYDIVILDPPSSSVGGRKKKRWSIKNDMDELVALAANLVKKGGLLWTTTNSASTHPIKFARLCQKGLDDAGIENAKLERIQPMPADFQTIGPQPVTNLVWRIP</sequence>
<dbReference type="Gene3D" id="3.30.750.80">
    <property type="entry name" value="RNA methyltransferase domain (HRMD) like"/>
    <property type="match status" value="1"/>
</dbReference>
<dbReference type="CDD" id="cd02440">
    <property type="entry name" value="AdoMet_MTases"/>
    <property type="match status" value="1"/>
</dbReference>
<dbReference type="InParanoid" id="B7G017"/>
<name>B7G017_PHATC</name>
<reference evidence="8" key="2">
    <citation type="submission" date="2008-08" db="EMBL/GenBank/DDBJ databases">
        <authorList>
            <consortium name="Diatom Consortium"/>
            <person name="Grigoriev I."/>
            <person name="Grimwood J."/>
            <person name="Kuo A."/>
            <person name="Otillar R.P."/>
            <person name="Salamov A."/>
            <person name="Detter J.C."/>
            <person name="Lindquist E."/>
            <person name="Shapiro H."/>
            <person name="Lucas S."/>
            <person name="Glavina del Rio T."/>
            <person name="Pitluck S."/>
            <person name="Rokhsar D."/>
            <person name="Bowler C."/>
        </authorList>
    </citation>
    <scope>GENOME REANNOTATION</scope>
    <source>
        <strain evidence="8">CCAP 1055/1</strain>
    </source>
</reference>
<reference evidence="7 8" key="1">
    <citation type="journal article" date="2008" name="Nature">
        <title>The Phaeodactylum genome reveals the evolutionary history of diatom genomes.</title>
        <authorList>
            <person name="Bowler C."/>
            <person name="Allen A.E."/>
            <person name="Badger J.H."/>
            <person name="Grimwood J."/>
            <person name="Jabbari K."/>
            <person name="Kuo A."/>
            <person name="Maheswari U."/>
            <person name="Martens C."/>
            <person name="Maumus F."/>
            <person name="Otillar R.P."/>
            <person name="Rayko E."/>
            <person name="Salamov A."/>
            <person name="Vandepoele K."/>
            <person name="Beszteri B."/>
            <person name="Gruber A."/>
            <person name="Heijde M."/>
            <person name="Katinka M."/>
            <person name="Mock T."/>
            <person name="Valentin K."/>
            <person name="Verret F."/>
            <person name="Berges J.A."/>
            <person name="Brownlee C."/>
            <person name="Cadoret J.P."/>
            <person name="Chiovitti A."/>
            <person name="Choi C.J."/>
            <person name="Coesel S."/>
            <person name="De Martino A."/>
            <person name="Detter J.C."/>
            <person name="Durkin C."/>
            <person name="Falciatore A."/>
            <person name="Fournet J."/>
            <person name="Haruta M."/>
            <person name="Huysman M.J."/>
            <person name="Jenkins B.D."/>
            <person name="Jiroutova K."/>
            <person name="Jorgensen R.E."/>
            <person name="Joubert Y."/>
            <person name="Kaplan A."/>
            <person name="Kroger N."/>
            <person name="Kroth P.G."/>
            <person name="La Roche J."/>
            <person name="Lindquist E."/>
            <person name="Lommer M."/>
            <person name="Martin-Jezequel V."/>
            <person name="Lopez P.J."/>
            <person name="Lucas S."/>
            <person name="Mangogna M."/>
            <person name="McGinnis K."/>
            <person name="Medlin L.K."/>
            <person name="Montsant A."/>
            <person name="Oudot-Le Secq M.P."/>
            <person name="Napoli C."/>
            <person name="Obornik M."/>
            <person name="Parker M.S."/>
            <person name="Petit J.L."/>
            <person name="Porcel B.M."/>
            <person name="Poulsen N."/>
            <person name="Robison M."/>
            <person name="Rychlewski L."/>
            <person name="Rynearson T.A."/>
            <person name="Schmutz J."/>
            <person name="Shapiro H."/>
            <person name="Siaut M."/>
            <person name="Stanley M."/>
            <person name="Sussman M.R."/>
            <person name="Taylor A.R."/>
            <person name="Vardi A."/>
            <person name="von Dassow P."/>
            <person name="Vyverman W."/>
            <person name="Willis A."/>
            <person name="Wyrwicz L.S."/>
            <person name="Rokhsar D.S."/>
            <person name="Weissenbach J."/>
            <person name="Armbrust E.V."/>
            <person name="Green B.R."/>
            <person name="Van de Peer Y."/>
            <person name="Grigoriev I.V."/>
        </authorList>
    </citation>
    <scope>NUCLEOTIDE SEQUENCE [LARGE SCALE GENOMIC DNA]</scope>
    <source>
        <strain evidence="7 8">CCAP 1055/1</strain>
    </source>
</reference>
<feature type="compositionally biased region" description="Basic and acidic residues" evidence="4">
    <location>
        <begin position="298"/>
        <end position="311"/>
    </location>
</feature>
<dbReference type="InterPro" id="IPR029063">
    <property type="entry name" value="SAM-dependent_MTases_sf"/>
</dbReference>
<feature type="signal peptide" evidence="5">
    <location>
        <begin position="1"/>
        <end position="23"/>
    </location>
</feature>
<dbReference type="GO" id="GO:0032259">
    <property type="term" value="P:methylation"/>
    <property type="evidence" value="ECO:0007669"/>
    <property type="project" value="UniProtKB-KW"/>
</dbReference>
<dbReference type="KEGG" id="pti:PHATRDRAFT_46093"/>
<organism evidence="7 8">
    <name type="scientific">Phaeodactylum tricornutum (strain CCAP 1055/1)</name>
    <dbReference type="NCBI Taxonomy" id="556484"/>
    <lineage>
        <taxon>Eukaryota</taxon>
        <taxon>Sar</taxon>
        <taxon>Stramenopiles</taxon>
        <taxon>Ochrophyta</taxon>
        <taxon>Bacillariophyta</taxon>
        <taxon>Bacillariophyceae</taxon>
        <taxon>Bacillariophycidae</taxon>
        <taxon>Naviculales</taxon>
        <taxon>Phaeodactylaceae</taxon>
        <taxon>Phaeodactylum</taxon>
    </lineage>
</organism>
<evidence type="ECO:0000256" key="2">
    <source>
        <dbReference type="ARBA" id="ARBA00022679"/>
    </source>
</evidence>
<dbReference type="InterPro" id="IPR019614">
    <property type="entry name" value="SAM-dep_methyl-trfase"/>
</dbReference>
<keyword evidence="1" id="KW-0489">Methyltransferase</keyword>
<feature type="compositionally biased region" description="Basic residues" evidence="4">
    <location>
        <begin position="81"/>
        <end position="91"/>
    </location>
</feature>
<evidence type="ECO:0000313" key="8">
    <source>
        <dbReference type="Proteomes" id="UP000000759"/>
    </source>
</evidence>
<protein>
    <recommendedName>
        <fullName evidence="6">S-adenosylmethionine-dependent methyltransferase domain-containing protein</fullName>
    </recommendedName>
</protein>
<dbReference type="GeneID" id="7201335"/>
<dbReference type="EMBL" id="CM000612">
    <property type="protein sequence ID" value="EEC48010.1"/>
    <property type="molecule type" value="Genomic_DNA"/>
</dbReference>
<dbReference type="SUPFAM" id="SSF53335">
    <property type="entry name" value="S-adenosyl-L-methionine-dependent methyltransferases"/>
    <property type="match status" value="1"/>
</dbReference>
<dbReference type="eggNOG" id="ENOG502S365">
    <property type="taxonomic scope" value="Eukaryota"/>
</dbReference>
<dbReference type="AlphaFoldDB" id="B7G017"/>
<proteinExistence type="predicted"/>
<dbReference type="OrthoDB" id="40071at2759"/>
<dbReference type="Gene3D" id="3.40.50.150">
    <property type="entry name" value="Vaccinia Virus protein VP39"/>
    <property type="match status" value="1"/>
</dbReference>
<keyword evidence="8" id="KW-1185">Reference proteome</keyword>
<dbReference type="HOGENOM" id="CLU_339046_0_0_1"/>
<accession>B7G017</accession>
<keyword evidence="2" id="KW-0808">Transferase</keyword>
<evidence type="ECO:0000313" key="7">
    <source>
        <dbReference type="EMBL" id="EEC48010.1"/>
    </source>
</evidence>
<dbReference type="PaxDb" id="2850-Phatr46093"/>
<keyword evidence="5" id="KW-0732">Signal</keyword>
<feature type="compositionally biased region" description="Polar residues" evidence="4">
    <location>
        <begin position="96"/>
        <end position="110"/>
    </location>
</feature>
<dbReference type="Pfam" id="PF10672">
    <property type="entry name" value="Methyltrans_SAM"/>
    <property type="match status" value="1"/>
</dbReference>
<evidence type="ECO:0000256" key="5">
    <source>
        <dbReference type="SAM" id="SignalP"/>
    </source>
</evidence>
<feature type="region of interest" description="Disordered" evidence="4">
    <location>
        <begin position="288"/>
        <end position="311"/>
    </location>
</feature>
<dbReference type="Proteomes" id="UP000000759">
    <property type="component" value="Chromosome 9"/>
</dbReference>
<feature type="region of interest" description="Disordered" evidence="4">
    <location>
        <begin position="67"/>
        <end position="132"/>
    </location>
</feature>
<evidence type="ECO:0000256" key="4">
    <source>
        <dbReference type="SAM" id="MobiDB-lite"/>
    </source>
</evidence>
<evidence type="ECO:0000259" key="6">
    <source>
        <dbReference type="Pfam" id="PF10672"/>
    </source>
</evidence>
<evidence type="ECO:0000256" key="1">
    <source>
        <dbReference type="ARBA" id="ARBA00022603"/>
    </source>
</evidence>